<dbReference type="Proteomes" id="UP000660454">
    <property type="component" value="Unassembled WGS sequence"/>
</dbReference>
<proteinExistence type="predicted"/>
<evidence type="ECO:0000313" key="3">
    <source>
        <dbReference type="Proteomes" id="UP000660454"/>
    </source>
</evidence>
<reference evidence="2 3" key="1">
    <citation type="submission" date="2021-01" db="EMBL/GenBank/DDBJ databases">
        <title>Whole genome shotgun sequence of Microbispora siamensis NBRC 104113.</title>
        <authorList>
            <person name="Komaki H."/>
            <person name="Tamura T."/>
        </authorList>
    </citation>
    <scope>NUCLEOTIDE SEQUENCE [LARGE SCALE GENOMIC DNA]</scope>
    <source>
        <strain evidence="2 3">NBRC 104113</strain>
    </source>
</reference>
<gene>
    <name evidence="2" type="ORF">Msi02_02770</name>
</gene>
<feature type="region of interest" description="Disordered" evidence="1">
    <location>
        <begin position="161"/>
        <end position="189"/>
    </location>
</feature>
<evidence type="ECO:0000313" key="2">
    <source>
        <dbReference type="EMBL" id="GIH59460.1"/>
    </source>
</evidence>
<dbReference type="EMBL" id="BOOF01000001">
    <property type="protein sequence ID" value="GIH59460.1"/>
    <property type="molecule type" value="Genomic_DNA"/>
</dbReference>
<dbReference type="RefSeq" id="WP_204046683.1">
    <property type="nucleotide sequence ID" value="NZ_BOOF01000001.1"/>
</dbReference>
<comment type="caution">
    <text evidence="2">The sequence shown here is derived from an EMBL/GenBank/DDBJ whole genome shotgun (WGS) entry which is preliminary data.</text>
</comment>
<keyword evidence="3" id="KW-1185">Reference proteome</keyword>
<sequence length="189" mass="20560">MTDDMGTGRVNTAGRYQLRDIVRYVITDVAPEELPYLDGLCRFDDKTILRRLKRGDRSDEPLGFGLGDIVTLLTPIVWLALEETARRAADAAVDGAVRRGRAGLRRILHRPKEPLTLPPLTPEQLADLRRRVLEVGMRHGLDLPAAERIADAVVVHSALRDLDQPPSPAGGEAGQAEDDGTGGLPAPHA</sequence>
<protein>
    <submittedName>
        <fullName evidence="2">Uncharacterized protein</fullName>
    </submittedName>
</protein>
<evidence type="ECO:0000256" key="1">
    <source>
        <dbReference type="SAM" id="MobiDB-lite"/>
    </source>
</evidence>
<organism evidence="2 3">
    <name type="scientific">Microbispora siamensis</name>
    <dbReference type="NCBI Taxonomy" id="564413"/>
    <lineage>
        <taxon>Bacteria</taxon>
        <taxon>Bacillati</taxon>
        <taxon>Actinomycetota</taxon>
        <taxon>Actinomycetes</taxon>
        <taxon>Streptosporangiales</taxon>
        <taxon>Streptosporangiaceae</taxon>
        <taxon>Microbispora</taxon>
    </lineage>
</organism>
<name>A0ABQ4GDG5_9ACTN</name>
<accession>A0ABQ4GDG5</accession>